<dbReference type="GO" id="GO:0071949">
    <property type="term" value="F:FAD binding"/>
    <property type="evidence" value="ECO:0007669"/>
    <property type="project" value="InterPro"/>
</dbReference>
<dbReference type="InterPro" id="IPR016171">
    <property type="entry name" value="Vanillyl_alc_oxidase_C-sub2"/>
</dbReference>
<dbReference type="SUPFAM" id="SSF56176">
    <property type="entry name" value="FAD-binding/transporter-associated domain-like"/>
    <property type="match status" value="1"/>
</dbReference>
<dbReference type="KEGG" id="lvs:LOKVESSMR4R_00702"/>
<dbReference type="Pfam" id="PF02913">
    <property type="entry name" value="FAD-oxidase_C"/>
    <property type="match status" value="1"/>
</dbReference>
<evidence type="ECO:0000313" key="6">
    <source>
        <dbReference type="EMBL" id="ARU00038.1"/>
    </source>
</evidence>
<protein>
    <submittedName>
        <fullName evidence="6">Glycolate oxidase subunit GlcE</fullName>
    </submittedName>
</protein>
<dbReference type="PANTHER" id="PTHR43716">
    <property type="entry name" value="D-2-HYDROXYGLUTARATE DEHYDROGENASE, MITOCHONDRIAL"/>
    <property type="match status" value="1"/>
</dbReference>
<dbReference type="Proteomes" id="UP000195273">
    <property type="component" value="Chromosome"/>
</dbReference>
<keyword evidence="3" id="KW-0285">Flavoprotein</keyword>
<dbReference type="Gene3D" id="3.30.70.2190">
    <property type="match status" value="1"/>
</dbReference>
<feature type="domain" description="FAD-binding PCMH-type" evidence="5">
    <location>
        <begin position="30"/>
        <end position="217"/>
    </location>
</feature>
<dbReference type="GO" id="GO:0003824">
    <property type="term" value="F:catalytic activity"/>
    <property type="evidence" value="ECO:0007669"/>
    <property type="project" value="InterPro"/>
</dbReference>
<dbReference type="GO" id="GO:0022904">
    <property type="term" value="P:respiratory electron transport chain"/>
    <property type="evidence" value="ECO:0007669"/>
    <property type="project" value="TreeGrafter"/>
</dbReference>
<evidence type="ECO:0000256" key="2">
    <source>
        <dbReference type="ARBA" id="ARBA00008000"/>
    </source>
</evidence>
<dbReference type="InterPro" id="IPR036318">
    <property type="entry name" value="FAD-bd_PCMH-like_sf"/>
</dbReference>
<keyword evidence="4" id="KW-0274">FAD</keyword>
<evidence type="ECO:0000259" key="5">
    <source>
        <dbReference type="PROSITE" id="PS51387"/>
    </source>
</evidence>
<comment type="similarity">
    <text evidence="2">Belongs to the FAD-binding oxidoreductase/transferase type 4 family.</text>
</comment>
<dbReference type="Gene3D" id="3.30.465.10">
    <property type="match status" value="1"/>
</dbReference>
<accession>A0A1Y0E962</accession>
<dbReference type="FunFam" id="1.10.45.10:FF:000001">
    <property type="entry name" value="D-lactate dehydrogenase mitochondrial"/>
    <property type="match status" value="1"/>
</dbReference>
<dbReference type="PROSITE" id="PS51387">
    <property type="entry name" value="FAD_PCMH"/>
    <property type="match status" value="1"/>
</dbReference>
<dbReference type="OrthoDB" id="9811557at2"/>
<keyword evidence="7" id="KW-1185">Reference proteome</keyword>
<evidence type="ECO:0000313" key="7">
    <source>
        <dbReference type="Proteomes" id="UP000195273"/>
    </source>
</evidence>
<dbReference type="AlphaFoldDB" id="A0A1Y0E962"/>
<dbReference type="Gene3D" id="3.30.70.2740">
    <property type="match status" value="1"/>
</dbReference>
<dbReference type="RefSeq" id="WP_087206319.1">
    <property type="nucleotide sequence ID" value="NZ_CP021431.1"/>
</dbReference>
<gene>
    <name evidence="6" type="primary">glcE</name>
    <name evidence="6" type="ORF">LOKVESSMR4R_00702</name>
</gene>
<sequence length="470" mass="49496">MLNGVTPEFENRLRGLVDAAAFRADTAPYFTEPRGRWQGQGLVVAPADTIAVAAVVTACAQARVAIVPYSGGTGLVGGQIMEDGPAPVVLSLERLTKIRAVYPSENVLVCEAGVILAHVQQAAEDVDRLFPLSLASEGSARIGGLLATNAGGVNVLRYGNARALCLGLEVVRPDGTIWHGLTRLRKDNTGYDLRNLMIGAEGTLGIITAAALRLVPRPVQIGAALLAVPSPQAALDLLAMAGAQIGDGLSAFELMHRQGLDFLAEVGPEVRQPFETIPAWSVLIDLGLPASGDPDAALERLFADAFDAGLVSDGVIARSAAQRQALWDIRENIPEANRRIGSIASHDIALPLSAVPDFIAQAEVALRALGDMRINCFGHLGDGNLHYNIFPAKDRARGADDALRPAVQKMIHDLVAALDGSVSAEHGIGRAKVGDLQLYGDPAKLAMLRAIKDALDPQGIMNPGVILPQR</sequence>
<dbReference type="Gene3D" id="1.10.45.10">
    <property type="entry name" value="Vanillyl-alcohol Oxidase, Chain A, domain 4"/>
    <property type="match status" value="1"/>
</dbReference>
<dbReference type="InterPro" id="IPR051264">
    <property type="entry name" value="FAD-oxidored/transferase_4"/>
</dbReference>
<dbReference type="EMBL" id="CP021431">
    <property type="protein sequence ID" value="ARU00038.1"/>
    <property type="molecule type" value="Genomic_DNA"/>
</dbReference>
<reference evidence="6 7" key="1">
    <citation type="submission" date="2017-05" db="EMBL/GenBank/DDBJ databases">
        <title>Genome Sequence of Loktanella vestfoldensis Strain SMR4r Isolated from a Culture of the Diatom Skeletonema marinoi.</title>
        <authorList>
            <person name="Topel M."/>
            <person name="Pinder M.I.M."/>
            <person name="Johansson O.N."/>
            <person name="Kourtchenko O."/>
            <person name="Godhe A."/>
            <person name="Clarke A.K."/>
        </authorList>
    </citation>
    <scope>NUCLEOTIDE SEQUENCE [LARGE SCALE GENOMIC DNA]</scope>
    <source>
        <strain evidence="6 7">SMR4r</strain>
    </source>
</reference>
<name>A0A1Y0E962_9RHOB</name>
<evidence type="ECO:0000256" key="4">
    <source>
        <dbReference type="ARBA" id="ARBA00022827"/>
    </source>
</evidence>
<evidence type="ECO:0000256" key="1">
    <source>
        <dbReference type="ARBA" id="ARBA00001974"/>
    </source>
</evidence>
<dbReference type="Pfam" id="PF01565">
    <property type="entry name" value="FAD_binding_4"/>
    <property type="match status" value="1"/>
</dbReference>
<dbReference type="InterPro" id="IPR006094">
    <property type="entry name" value="Oxid_FAD_bind_N"/>
</dbReference>
<dbReference type="PANTHER" id="PTHR43716:SF2">
    <property type="entry name" value="BLL6224 PROTEIN"/>
    <property type="match status" value="1"/>
</dbReference>
<evidence type="ECO:0000256" key="3">
    <source>
        <dbReference type="ARBA" id="ARBA00022630"/>
    </source>
</evidence>
<dbReference type="InterPro" id="IPR016164">
    <property type="entry name" value="FAD-linked_Oxase-like_C"/>
</dbReference>
<dbReference type="SUPFAM" id="SSF55103">
    <property type="entry name" value="FAD-linked oxidases, C-terminal domain"/>
    <property type="match status" value="1"/>
</dbReference>
<comment type="cofactor">
    <cofactor evidence="1">
        <name>FAD</name>
        <dbReference type="ChEBI" id="CHEBI:57692"/>
    </cofactor>
</comment>
<dbReference type="STRING" id="1122181.GCA_000382265_01474"/>
<dbReference type="InterPro" id="IPR016166">
    <property type="entry name" value="FAD-bd_PCMH"/>
</dbReference>
<dbReference type="InterPro" id="IPR016169">
    <property type="entry name" value="FAD-bd_PCMH_sub2"/>
</dbReference>
<proteinExistence type="inferred from homology"/>
<dbReference type="InterPro" id="IPR004113">
    <property type="entry name" value="FAD-bd_oxidored_4_C"/>
</dbReference>
<organism evidence="6 7">
    <name type="scientific">Yoonia vestfoldensis</name>
    <dbReference type="NCBI Taxonomy" id="245188"/>
    <lineage>
        <taxon>Bacteria</taxon>
        <taxon>Pseudomonadati</taxon>
        <taxon>Pseudomonadota</taxon>
        <taxon>Alphaproteobacteria</taxon>
        <taxon>Rhodobacterales</taxon>
        <taxon>Paracoccaceae</taxon>
        <taxon>Yoonia</taxon>
    </lineage>
</organism>